<dbReference type="Proteomes" id="UP001164250">
    <property type="component" value="Chromosome 3"/>
</dbReference>
<keyword evidence="2" id="KW-1185">Reference proteome</keyword>
<gene>
    <name evidence="1" type="ORF">Patl1_05574</name>
</gene>
<name>A0ACC1BPY2_9ROSI</name>
<evidence type="ECO:0000313" key="2">
    <source>
        <dbReference type="Proteomes" id="UP001164250"/>
    </source>
</evidence>
<proteinExistence type="predicted"/>
<accession>A0ACC1BPY2</accession>
<organism evidence="1 2">
    <name type="scientific">Pistacia atlantica</name>
    <dbReference type="NCBI Taxonomy" id="434234"/>
    <lineage>
        <taxon>Eukaryota</taxon>
        <taxon>Viridiplantae</taxon>
        <taxon>Streptophyta</taxon>
        <taxon>Embryophyta</taxon>
        <taxon>Tracheophyta</taxon>
        <taxon>Spermatophyta</taxon>
        <taxon>Magnoliopsida</taxon>
        <taxon>eudicotyledons</taxon>
        <taxon>Gunneridae</taxon>
        <taxon>Pentapetalae</taxon>
        <taxon>rosids</taxon>
        <taxon>malvids</taxon>
        <taxon>Sapindales</taxon>
        <taxon>Anacardiaceae</taxon>
        <taxon>Pistacia</taxon>
    </lineage>
</organism>
<reference evidence="2" key="1">
    <citation type="journal article" date="2023" name="G3 (Bethesda)">
        <title>Genome assembly and association tests identify interacting loci associated with vigor, precocity, and sex in interspecific pistachio rootstocks.</title>
        <authorList>
            <person name="Palmer W."/>
            <person name="Jacygrad E."/>
            <person name="Sagayaradj S."/>
            <person name="Cavanaugh K."/>
            <person name="Han R."/>
            <person name="Bertier L."/>
            <person name="Beede B."/>
            <person name="Kafkas S."/>
            <person name="Golino D."/>
            <person name="Preece J."/>
            <person name="Michelmore R."/>
        </authorList>
    </citation>
    <scope>NUCLEOTIDE SEQUENCE [LARGE SCALE GENOMIC DNA]</scope>
</reference>
<evidence type="ECO:0000313" key="1">
    <source>
        <dbReference type="EMBL" id="KAJ0101182.1"/>
    </source>
</evidence>
<protein>
    <submittedName>
        <fullName evidence="1">Uncharacterized protein</fullName>
    </submittedName>
</protein>
<dbReference type="EMBL" id="CM047899">
    <property type="protein sequence ID" value="KAJ0101182.1"/>
    <property type="molecule type" value="Genomic_DNA"/>
</dbReference>
<sequence>MTAMSLFKAVGPTGEGAAYSWAQKCQDVVFLLGDQMVFFILNVVEAIEAISTCKPFLTQRPELR</sequence>
<comment type="caution">
    <text evidence="1">The sequence shown here is derived from an EMBL/GenBank/DDBJ whole genome shotgun (WGS) entry which is preliminary data.</text>
</comment>